<dbReference type="Proteomes" id="UP000193866">
    <property type="component" value="Unassembled WGS sequence"/>
</dbReference>
<keyword evidence="2" id="KW-1185">Reference proteome</keyword>
<dbReference type="AlphaFoldDB" id="A0A1X1YAQ0"/>
<evidence type="ECO:0000313" key="1">
    <source>
        <dbReference type="EMBL" id="ORW08094.1"/>
    </source>
</evidence>
<dbReference type="EMBL" id="LQPG01000039">
    <property type="protein sequence ID" value="ORW08094.1"/>
    <property type="molecule type" value="Genomic_DNA"/>
</dbReference>
<gene>
    <name evidence="1" type="ORF">AWC16_20390</name>
</gene>
<sequence length="119" mass="13091">MGTNYYVTGPDIAELAGAETAGLHIGKKSAGWDFLFRAHPLLQLDSVAQWREFVASAGRAIVSEYHEVQDVNAFFEMATRRPADDPTVKTHIRTLSATATGYTYDMATRGVPFLACEFC</sequence>
<proteinExistence type="predicted"/>
<dbReference type="STRING" id="1108812.AWC16_20390"/>
<evidence type="ECO:0000313" key="2">
    <source>
        <dbReference type="Proteomes" id="UP000193866"/>
    </source>
</evidence>
<dbReference type="RefSeq" id="WP_085266374.1">
    <property type="nucleotide sequence ID" value="NZ_LQPG01000039.1"/>
</dbReference>
<dbReference type="OrthoDB" id="5185249at2"/>
<protein>
    <submittedName>
        <fullName evidence="1">Uncharacterized protein</fullName>
    </submittedName>
</protein>
<accession>A0A1X1YAQ0</accession>
<comment type="caution">
    <text evidence="1">The sequence shown here is derived from an EMBL/GenBank/DDBJ whole genome shotgun (WGS) entry which is preliminary data.</text>
</comment>
<organism evidence="1 2">
    <name type="scientific">Mycolicibacter longobardus</name>
    <dbReference type="NCBI Taxonomy" id="1108812"/>
    <lineage>
        <taxon>Bacteria</taxon>
        <taxon>Bacillati</taxon>
        <taxon>Actinomycetota</taxon>
        <taxon>Actinomycetes</taxon>
        <taxon>Mycobacteriales</taxon>
        <taxon>Mycobacteriaceae</taxon>
        <taxon>Mycolicibacter</taxon>
    </lineage>
</organism>
<reference evidence="1 2" key="1">
    <citation type="submission" date="2016-01" db="EMBL/GenBank/DDBJ databases">
        <title>The new phylogeny of the genus Mycobacterium.</title>
        <authorList>
            <person name="Tarcisio F."/>
            <person name="Conor M."/>
            <person name="Antonella G."/>
            <person name="Elisabetta G."/>
            <person name="Giulia F.S."/>
            <person name="Sara T."/>
            <person name="Anna F."/>
            <person name="Clotilde B."/>
            <person name="Roberto B."/>
            <person name="Veronica D.S."/>
            <person name="Fabio R."/>
            <person name="Monica P."/>
            <person name="Olivier J."/>
            <person name="Enrico T."/>
            <person name="Nicola S."/>
        </authorList>
    </citation>
    <scope>NUCLEOTIDE SEQUENCE [LARGE SCALE GENOMIC DNA]</scope>
    <source>
        <strain evidence="1 2">DSM 45394</strain>
    </source>
</reference>
<name>A0A1X1YAQ0_9MYCO</name>